<dbReference type="OrthoDB" id="5381491at2"/>
<organism evidence="5 6">
    <name type="scientific">Desulfuribacillus stibiiarsenatis</name>
    <dbReference type="NCBI Taxonomy" id="1390249"/>
    <lineage>
        <taxon>Bacteria</taxon>
        <taxon>Bacillati</taxon>
        <taxon>Bacillota</taxon>
        <taxon>Desulfuribacillia</taxon>
        <taxon>Desulfuribacillales</taxon>
        <taxon>Desulfuribacillaceae</taxon>
        <taxon>Desulfuribacillus</taxon>
    </lineage>
</organism>
<dbReference type="PROSITE" id="PS51257">
    <property type="entry name" value="PROKAR_LIPOPROTEIN"/>
    <property type="match status" value="1"/>
</dbReference>
<dbReference type="Proteomes" id="UP000095255">
    <property type="component" value="Unassembled WGS sequence"/>
</dbReference>
<evidence type="ECO:0000259" key="4">
    <source>
        <dbReference type="Pfam" id="PF14257"/>
    </source>
</evidence>
<gene>
    <name evidence="5" type="ORF">BHU72_04445</name>
</gene>
<proteinExistence type="predicted"/>
<feature type="transmembrane region" description="Helical" evidence="3">
    <location>
        <begin position="266"/>
        <end position="295"/>
    </location>
</feature>
<dbReference type="Pfam" id="PF14257">
    <property type="entry name" value="DUF4349"/>
    <property type="match status" value="1"/>
</dbReference>
<reference evidence="5 6" key="1">
    <citation type="submission" date="2016-09" db="EMBL/GenBank/DDBJ databases">
        <title>Desulfuribacillus arsenicus sp. nov., an obligately anaerobic, dissimilatory arsenic- and antimonate-reducing bacterium isolated from anoxic sediments.</title>
        <authorList>
            <person name="Abin C.A."/>
            <person name="Hollibaugh J.T."/>
        </authorList>
    </citation>
    <scope>NUCLEOTIDE SEQUENCE [LARGE SCALE GENOMIC DNA]</scope>
    <source>
        <strain evidence="5 6">MLFW-2</strain>
    </source>
</reference>
<evidence type="ECO:0000313" key="6">
    <source>
        <dbReference type="Proteomes" id="UP000095255"/>
    </source>
</evidence>
<sequence>MSEKMVFKRTNGLKVMLITLVLLITLVGCGNTKSSMESVANDAAQYPNSSPAMEPRDMKSEEYGESGSNLSNGSTELADQAERLVIKSGDISLYVDSTEKAFTDITTIVESSGGFIQDSHVWNSDRGMSANLQLRIPAKQLQQVVEQLEALGRVQSKRIGGQDVTEEFVDLESRLRNLNRQEQRYLELLEQAKNVEDILRIEKELNLVRGEIERITGRLIGLKDKISFATLHVNISEALKQGEVLPPSFSKAMQDAKQGIINSVHLLLQAITGAIVFIGYLIPFVPVIWIGYYIYRKRQKNNS</sequence>
<accession>A0A1E5L5K5</accession>
<keyword evidence="6" id="KW-1185">Reference proteome</keyword>
<feature type="domain" description="DUF4349" evidence="4">
    <location>
        <begin position="83"/>
        <end position="296"/>
    </location>
</feature>
<feature type="region of interest" description="Disordered" evidence="2">
    <location>
        <begin position="42"/>
        <end position="74"/>
    </location>
</feature>
<comment type="caution">
    <text evidence="5">The sequence shown here is derived from an EMBL/GenBank/DDBJ whole genome shotgun (WGS) entry which is preliminary data.</text>
</comment>
<name>A0A1E5L5K5_9FIRM</name>
<evidence type="ECO:0000256" key="2">
    <source>
        <dbReference type="SAM" id="MobiDB-lite"/>
    </source>
</evidence>
<keyword evidence="3" id="KW-0472">Membrane</keyword>
<feature type="coiled-coil region" evidence="1">
    <location>
        <begin position="161"/>
        <end position="198"/>
    </location>
</feature>
<evidence type="ECO:0000256" key="3">
    <source>
        <dbReference type="SAM" id="Phobius"/>
    </source>
</evidence>
<evidence type="ECO:0000313" key="5">
    <source>
        <dbReference type="EMBL" id="OEH85348.1"/>
    </source>
</evidence>
<dbReference type="RefSeq" id="WP_069702174.1">
    <property type="nucleotide sequence ID" value="NZ_MJAT01000022.1"/>
</dbReference>
<keyword evidence="1" id="KW-0175">Coiled coil</keyword>
<keyword evidence="3" id="KW-0812">Transmembrane</keyword>
<dbReference type="STRING" id="1390249.BHU72_04445"/>
<evidence type="ECO:0000256" key="1">
    <source>
        <dbReference type="SAM" id="Coils"/>
    </source>
</evidence>
<protein>
    <recommendedName>
        <fullName evidence="4">DUF4349 domain-containing protein</fullName>
    </recommendedName>
</protein>
<dbReference type="AlphaFoldDB" id="A0A1E5L5K5"/>
<dbReference type="InterPro" id="IPR025645">
    <property type="entry name" value="DUF4349"/>
</dbReference>
<keyword evidence="3" id="KW-1133">Transmembrane helix</keyword>
<dbReference type="EMBL" id="MJAT01000022">
    <property type="protein sequence ID" value="OEH85348.1"/>
    <property type="molecule type" value="Genomic_DNA"/>
</dbReference>